<comment type="caution">
    <text evidence="1">The sequence shown here is derived from an EMBL/GenBank/DDBJ whole genome shotgun (WGS) entry which is preliminary data.</text>
</comment>
<dbReference type="AlphaFoldDB" id="A0AAP2E5J4"/>
<keyword evidence="2" id="KW-1185">Reference proteome</keyword>
<organism evidence="1 2">
    <name type="scientific">Dawidia cretensis</name>
    <dbReference type="NCBI Taxonomy" id="2782350"/>
    <lineage>
        <taxon>Bacteria</taxon>
        <taxon>Pseudomonadati</taxon>
        <taxon>Bacteroidota</taxon>
        <taxon>Cytophagia</taxon>
        <taxon>Cytophagales</taxon>
        <taxon>Chryseotaleaceae</taxon>
        <taxon>Dawidia</taxon>
    </lineage>
</organism>
<sequence length="143" mass="16475">VEGYSLAVVRRFPQADICTMEAYPDTVVIRAMAPYIPLMIFRSIFLYVAEMDLVREGQVTTVVFDKRKLMYFHQPSMEWYFLSWKATMSSDGVTRHRKLQPVYAAFRTAAGLGREALFRDHPAAAFHRLDIGYAESLREALES</sequence>
<dbReference type="RefSeq" id="WP_254088047.1">
    <property type="nucleotide sequence ID" value="NZ_JAHESE010000090.1"/>
</dbReference>
<gene>
    <name evidence="1" type="ORF">KK062_29905</name>
</gene>
<reference evidence="1 2" key="1">
    <citation type="submission" date="2021-05" db="EMBL/GenBank/DDBJ databases">
        <title>A Polyphasic approach of four new species of the genus Ohtaekwangia: Ohtaekwangia histidinii sp. nov., Ohtaekwangia cretensis sp. nov., Ohtaekwangia indiensis sp. nov., Ohtaekwangia reichenbachii sp. nov. from diverse environment.</title>
        <authorList>
            <person name="Octaviana S."/>
        </authorList>
    </citation>
    <scope>NUCLEOTIDE SEQUENCE [LARGE SCALE GENOMIC DNA]</scope>
    <source>
        <strain evidence="1 2">PWU5</strain>
    </source>
</reference>
<protein>
    <submittedName>
        <fullName evidence="1">Uncharacterized protein</fullName>
    </submittedName>
</protein>
<evidence type="ECO:0000313" key="1">
    <source>
        <dbReference type="EMBL" id="MBT1712487.1"/>
    </source>
</evidence>
<accession>A0AAP2E5J4</accession>
<feature type="non-terminal residue" evidence="1">
    <location>
        <position position="1"/>
    </location>
</feature>
<dbReference type="Proteomes" id="UP001319080">
    <property type="component" value="Unassembled WGS sequence"/>
</dbReference>
<name>A0AAP2E5J4_9BACT</name>
<evidence type="ECO:0000313" key="2">
    <source>
        <dbReference type="Proteomes" id="UP001319080"/>
    </source>
</evidence>
<dbReference type="EMBL" id="JAHESE010000090">
    <property type="protein sequence ID" value="MBT1712487.1"/>
    <property type="molecule type" value="Genomic_DNA"/>
</dbReference>
<proteinExistence type="predicted"/>